<name>A0A9P7Y8T9_9HELO</name>
<organism evidence="2 3">
    <name type="scientific">Amylocarpus encephaloides</name>
    <dbReference type="NCBI Taxonomy" id="45428"/>
    <lineage>
        <taxon>Eukaryota</taxon>
        <taxon>Fungi</taxon>
        <taxon>Dikarya</taxon>
        <taxon>Ascomycota</taxon>
        <taxon>Pezizomycotina</taxon>
        <taxon>Leotiomycetes</taxon>
        <taxon>Helotiales</taxon>
        <taxon>Helotiales incertae sedis</taxon>
        <taxon>Amylocarpus</taxon>
    </lineage>
</organism>
<dbReference type="AlphaFoldDB" id="A0A9P7Y8T9"/>
<reference evidence="2" key="1">
    <citation type="journal article" date="2021" name="IMA Fungus">
        <title>Genomic characterization of three marine fungi, including Emericellopsis atlantica sp. nov. with signatures of a generalist lifestyle and marine biomass degradation.</title>
        <authorList>
            <person name="Hagestad O.C."/>
            <person name="Hou L."/>
            <person name="Andersen J.H."/>
            <person name="Hansen E.H."/>
            <person name="Altermark B."/>
            <person name="Li C."/>
            <person name="Kuhnert E."/>
            <person name="Cox R.J."/>
            <person name="Crous P.W."/>
            <person name="Spatafora J.W."/>
            <person name="Lail K."/>
            <person name="Amirebrahimi M."/>
            <person name="Lipzen A."/>
            <person name="Pangilinan J."/>
            <person name="Andreopoulos W."/>
            <person name="Hayes R.D."/>
            <person name="Ng V."/>
            <person name="Grigoriev I.V."/>
            <person name="Jackson S.A."/>
            <person name="Sutton T.D.S."/>
            <person name="Dobson A.D.W."/>
            <person name="Rama T."/>
        </authorList>
    </citation>
    <scope>NUCLEOTIDE SEQUENCE</scope>
    <source>
        <strain evidence="2">TRa018bII</strain>
    </source>
</reference>
<protein>
    <submittedName>
        <fullName evidence="2">Uncharacterized protein</fullName>
    </submittedName>
</protein>
<gene>
    <name evidence="2" type="ORF">BJ875DRAFT_446093</name>
</gene>
<sequence>MNLARHQATYDGASMVYTRNEACSFLGSPDPVDYAYVQTFTTDGTTLNTFTHFSTESQGQVKYHQYPTSSSFHISSYEDFKKSRRRLRNPQDDAKETSERLRDKINGKWSANHRSRVAPSVPADTADSTTYDEYDNEEDPSRQLLTEYWTSFSANHQDDSFVDVPAAHNVPSTSFQENYEERSLWIFPLRIVCTLRMMTLTLRPMT</sequence>
<evidence type="ECO:0000313" key="2">
    <source>
        <dbReference type="EMBL" id="KAG9229294.1"/>
    </source>
</evidence>
<accession>A0A9P7Y8T9</accession>
<comment type="caution">
    <text evidence="2">The sequence shown here is derived from an EMBL/GenBank/DDBJ whole genome shotgun (WGS) entry which is preliminary data.</text>
</comment>
<feature type="compositionally biased region" description="Basic and acidic residues" evidence="1">
    <location>
        <begin position="89"/>
        <end position="106"/>
    </location>
</feature>
<keyword evidence="3" id="KW-1185">Reference proteome</keyword>
<evidence type="ECO:0000256" key="1">
    <source>
        <dbReference type="SAM" id="MobiDB-lite"/>
    </source>
</evidence>
<proteinExistence type="predicted"/>
<evidence type="ECO:0000313" key="3">
    <source>
        <dbReference type="Proteomes" id="UP000824998"/>
    </source>
</evidence>
<dbReference type="EMBL" id="MU251790">
    <property type="protein sequence ID" value="KAG9229294.1"/>
    <property type="molecule type" value="Genomic_DNA"/>
</dbReference>
<dbReference type="OrthoDB" id="3439169at2759"/>
<feature type="region of interest" description="Disordered" evidence="1">
    <location>
        <begin position="83"/>
        <end position="139"/>
    </location>
</feature>
<dbReference type="Proteomes" id="UP000824998">
    <property type="component" value="Unassembled WGS sequence"/>
</dbReference>